<dbReference type="RefSeq" id="WP_290000734.1">
    <property type="nucleotide sequence ID" value="NZ_JAUEPH010000005.1"/>
</dbReference>
<keyword evidence="1" id="KW-0472">Membrane</keyword>
<organism evidence="2 3">
    <name type="scientific">Algoriphagus sediminis</name>
    <dbReference type="NCBI Taxonomy" id="3057113"/>
    <lineage>
        <taxon>Bacteria</taxon>
        <taxon>Pseudomonadati</taxon>
        <taxon>Bacteroidota</taxon>
        <taxon>Cytophagia</taxon>
        <taxon>Cytophagales</taxon>
        <taxon>Cyclobacteriaceae</taxon>
        <taxon>Algoriphagus</taxon>
    </lineage>
</organism>
<keyword evidence="3" id="KW-1185">Reference proteome</keyword>
<gene>
    <name evidence="2" type="ORF">QVH07_12140</name>
</gene>
<proteinExistence type="predicted"/>
<comment type="caution">
    <text evidence="2">The sequence shown here is derived from an EMBL/GenBank/DDBJ whole genome shotgun (WGS) entry which is preliminary data.</text>
</comment>
<dbReference type="InterPro" id="IPR032820">
    <property type="entry name" value="ATPase_put"/>
</dbReference>
<accession>A0ABT7YEE8</accession>
<dbReference type="Proteomes" id="UP001171916">
    <property type="component" value="Unassembled WGS sequence"/>
</dbReference>
<evidence type="ECO:0000313" key="3">
    <source>
        <dbReference type="Proteomes" id="UP001171916"/>
    </source>
</evidence>
<keyword evidence="1" id="KW-1133">Transmembrane helix</keyword>
<dbReference type="Pfam" id="PF09527">
    <property type="entry name" value="ATPase_gene1"/>
    <property type="match status" value="1"/>
</dbReference>
<feature type="transmembrane region" description="Helical" evidence="1">
    <location>
        <begin position="37"/>
        <end position="59"/>
    </location>
</feature>
<evidence type="ECO:0000313" key="2">
    <source>
        <dbReference type="EMBL" id="MDN3204906.1"/>
    </source>
</evidence>
<sequence>MGQTTCSICGILRNFDELGPSMMDSNKPEKPKGPPVYVKYIGLSFQLFGVIAAGTAFGWWVQSKTDMKFPVWLLLFCFLSIILAFYQLWKSMQQDNK</sequence>
<evidence type="ECO:0000256" key="1">
    <source>
        <dbReference type="SAM" id="Phobius"/>
    </source>
</evidence>
<keyword evidence="1" id="KW-0812">Transmembrane</keyword>
<reference evidence="2" key="1">
    <citation type="submission" date="2023-06" db="EMBL/GenBank/DDBJ databases">
        <title>Robiginitalea aurantiacus sp. nov. and Algoriphagus sediminis sp. nov., isolated from coastal sediment.</title>
        <authorList>
            <person name="Zhou Z.Y."/>
            <person name="An J."/>
            <person name="Jia Y.W."/>
            <person name="Du Z.J."/>
        </authorList>
    </citation>
    <scope>NUCLEOTIDE SEQUENCE</scope>
    <source>
        <strain evidence="2">C2-7</strain>
    </source>
</reference>
<protein>
    <submittedName>
        <fullName evidence="2">AtpZ/AtpI family protein</fullName>
    </submittedName>
</protein>
<dbReference type="EMBL" id="JAUEPH010000005">
    <property type="protein sequence ID" value="MDN3204906.1"/>
    <property type="molecule type" value="Genomic_DNA"/>
</dbReference>
<feature type="transmembrane region" description="Helical" evidence="1">
    <location>
        <begin position="71"/>
        <end position="89"/>
    </location>
</feature>
<name>A0ABT7YEE8_9BACT</name>